<comment type="caution">
    <text evidence="1">The sequence shown here is derived from an EMBL/GenBank/DDBJ whole genome shotgun (WGS) entry which is preliminary data.</text>
</comment>
<dbReference type="Proteomes" id="UP001227268">
    <property type="component" value="Unassembled WGS sequence"/>
</dbReference>
<gene>
    <name evidence="1" type="ORF">QFC21_001532</name>
</gene>
<reference evidence="1" key="1">
    <citation type="submission" date="2023-04" db="EMBL/GenBank/DDBJ databases">
        <title>Draft Genome sequencing of Naganishia species isolated from polar environments using Oxford Nanopore Technology.</title>
        <authorList>
            <person name="Leo P."/>
            <person name="Venkateswaran K."/>
        </authorList>
    </citation>
    <scope>NUCLEOTIDE SEQUENCE</scope>
    <source>
        <strain evidence="1">MNA-CCFEE 5423</strain>
    </source>
</reference>
<sequence>MIGAVTTFGEGSGESSADEEPSSEMCPNATAQKRRRTTYYFHPKDRQSPFFKLRLRYAPEELLVANSHMPGSKTTIQLCYLSAKDLPLISCNLVEMEDESDPAHPSHTSPTRSPSPAGSGLLLLQPEFDLDSDPLSDVSSSSDYSSSSPHASQTDDDTDTADDSLDDQREAFKRPRSPERNEPGSDEDDKKRIKVLHGVGTKEDDPIEIDDDESDDEAVLARAVAEIHRLNELEELQAEEARIELQRQQVQARIAALRREEEPQHVQDTVKEESVAEAVPAAVAIAEAAVMGNATANADVIPKQEVKEEN</sequence>
<evidence type="ECO:0000313" key="1">
    <source>
        <dbReference type="EMBL" id="KAJ9106386.1"/>
    </source>
</evidence>
<evidence type="ECO:0000313" key="2">
    <source>
        <dbReference type="Proteomes" id="UP001227268"/>
    </source>
</evidence>
<dbReference type="EMBL" id="JASBWT010000003">
    <property type="protein sequence ID" value="KAJ9106386.1"/>
    <property type="molecule type" value="Genomic_DNA"/>
</dbReference>
<proteinExistence type="predicted"/>
<accession>A0ACC2W4P0</accession>
<protein>
    <submittedName>
        <fullName evidence="1">Uncharacterized protein</fullName>
    </submittedName>
</protein>
<name>A0ACC2W4P0_9TREE</name>
<keyword evidence="2" id="KW-1185">Reference proteome</keyword>
<organism evidence="1 2">
    <name type="scientific">Naganishia friedmannii</name>
    <dbReference type="NCBI Taxonomy" id="89922"/>
    <lineage>
        <taxon>Eukaryota</taxon>
        <taxon>Fungi</taxon>
        <taxon>Dikarya</taxon>
        <taxon>Basidiomycota</taxon>
        <taxon>Agaricomycotina</taxon>
        <taxon>Tremellomycetes</taxon>
        <taxon>Filobasidiales</taxon>
        <taxon>Filobasidiaceae</taxon>
        <taxon>Naganishia</taxon>
    </lineage>
</organism>